<dbReference type="InterPro" id="IPR001412">
    <property type="entry name" value="aa-tRNA-synth_I_CS"/>
</dbReference>
<evidence type="ECO:0000313" key="15">
    <source>
        <dbReference type="Proteomes" id="UP001250932"/>
    </source>
</evidence>
<dbReference type="InterPro" id="IPR013155">
    <property type="entry name" value="M/V/L/I-tRNA-synth_anticd-bd"/>
</dbReference>
<sequence length="951" mass="108205">MDYKATLNLPKTDFPMKGNLPQREPEFLARWAEQQLYQQIQESRADKPLYILHDGPPYANGHIHIGHALNKILKDIIVKSRTMEGFRAPYIPGWDCHGLPIEHQVTKQLGAKKKELTSTQLRQLCREYAEKFYSIQRDEFQRLGVLGDWAHPYLTMNHEYEATIVREFGKFVEKGGVYKGLKPVLWCTQDQTALAEAEVEYEDHVSPSIYVKFPFQVNPHKQFGIAGLDAVEKVSVVIWTTTPWTLPANQAIALHPDIDYAFVQVDDEVLVIAEKLVDAMAKACELPEPKILAVKKGKDGFEGLVCGRPLTEGLSPILLGDFVTLEQGTGCVHIAPGHGMEDYILALKYNAKAQSQILTEPLQVMVPVDDRGCFTNEFQAFEGEHVLKANPEIVKKLQELGMLLGQGTLDHSYPHCWRCKKPVIFRATQQWFVSMEKGQLRERALKEIDHVQWIPERGRDRIFGMISNRPDWCLSRQRIWGTPIPGFTCTKCSATVADPKIIAHIADLVSERGADVWFERSATELLPSGTSCSECGGREFKKEQDILDVWFESGVSHAAVVKKQGEGWWPASLYLEGSDQHRGWFHSALLSSVTTDGSAPYRAVLTHGFVVDGQGKKMSKSAGNVVAPQDVIKQYGAEILRLWVAAQDYQEDLRISEPILKQLAEQYRKIRNTCRYLLSNIYDYVPSDPSHQVAIEQLPELDRWALMRLNKLNHNVRKGYEEFNFRQIVHELDYFCSVDMSATYLDILKDRLYTFRKDSPLRRGSQMVLHHIVTSLARLMAPILSFTAEDVWDVLPEKNKSPSAYDSVHLSTFPEPIILENQEILENRWKELLEVRSLVLGILEQRRRDKLIGSSLEAKVILTVPQKRRFDILHSYEKNLPELFIVSQVEIRLDEGWGSDALKEPNKSLGILLLVEKAGGEKCERCWNYRPTVGTQAAHPTLCERCVEAVS</sequence>
<evidence type="ECO:0000256" key="2">
    <source>
        <dbReference type="ARBA" id="ARBA00022490"/>
    </source>
</evidence>
<evidence type="ECO:0000259" key="12">
    <source>
        <dbReference type="Pfam" id="PF06827"/>
    </source>
</evidence>
<evidence type="ECO:0000256" key="10">
    <source>
        <dbReference type="HAMAP-Rule" id="MF_02002"/>
    </source>
</evidence>
<dbReference type="InterPro" id="IPR002300">
    <property type="entry name" value="aa-tRNA-synth_Ia"/>
</dbReference>
<dbReference type="HAMAP" id="MF_02002">
    <property type="entry name" value="Ile_tRNA_synth_type1"/>
    <property type="match status" value="1"/>
</dbReference>
<evidence type="ECO:0000256" key="8">
    <source>
        <dbReference type="ARBA" id="ARBA00025217"/>
    </source>
</evidence>
<organism evidence="14 15">
    <name type="scientific">Candidatus Nitronereus thalassa</name>
    <dbReference type="NCBI Taxonomy" id="3020898"/>
    <lineage>
        <taxon>Bacteria</taxon>
        <taxon>Pseudomonadati</taxon>
        <taxon>Nitrospirota</taxon>
        <taxon>Nitrospiria</taxon>
        <taxon>Nitrospirales</taxon>
        <taxon>Nitrospiraceae</taxon>
        <taxon>Candidatus Nitronereus</taxon>
    </lineage>
</organism>
<feature type="binding site" evidence="10">
    <location>
        <position position="946"/>
    </location>
    <ligand>
        <name>Zn(2+)</name>
        <dbReference type="ChEBI" id="CHEBI:29105"/>
    </ligand>
</feature>
<feature type="domain" description="Aminoacyl-tRNA synthetase class Ia" evidence="11">
    <location>
        <begin position="27"/>
        <end position="656"/>
    </location>
</feature>
<keyword evidence="10" id="KW-0862">Zinc</keyword>
<dbReference type="InterPro" id="IPR002301">
    <property type="entry name" value="Ile-tRNA-ligase"/>
</dbReference>
<dbReference type="PANTHER" id="PTHR42765:SF1">
    <property type="entry name" value="ISOLEUCINE--TRNA LIGASE, MITOCHONDRIAL"/>
    <property type="match status" value="1"/>
</dbReference>
<evidence type="ECO:0000256" key="4">
    <source>
        <dbReference type="ARBA" id="ARBA00022741"/>
    </source>
</evidence>
<dbReference type="InterPro" id="IPR023585">
    <property type="entry name" value="Ile-tRNA-ligase_type1"/>
</dbReference>
<dbReference type="EMBL" id="JAQOUE010000001">
    <property type="protein sequence ID" value="MDT7042554.1"/>
    <property type="molecule type" value="Genomic_DNA"/>
</dbReference>
<proteinExistence type="inferred from homology"/>
<dbReference type="RefSeq" id="WP_313832978.1">
    <property type="nucleotide sequence ID" value="NZ_JAQOUE010000001.1"/>
</dbReference>
<evidence type="ECO:0000256" key="9">
    <source>
        <dbReference type="ARBA" id="ARBA00048359"/>
    </source>
</evidence>
<comment type="cofactor">
    <cofactor evidence="10">
        <name>Zn(2+)</name>
        <dbReference type="ChEBI" id="CHEBI:29105"/>
    </cofactor>
    <text evidence="10">Binds 1 zinc ion per subunit.</text>
</comment>
<dbReference type="PRINTS" id="PR00984">
    <property type="entry name" value="TRNASYNTHILE"/>
</dbReference>
<feature type="binding site" evidence="10">
    <location>
        <position position="620"/>
    </location>
    <ligand>
        <name>ATP</name>
        <dbReference type="ChEBI" id="CHEBI:30616"/>
    </ligand>
</feature>
<keyword evidence="2 10" id="KW-0963">Cytoplasm</keyword>
<dbReference type="Proteomes" id="UP001250932">
    <property type="component" value="Unassembled WGS sequence"/>
</dbReference>
<dbReference type="PANTHER" id="PTHR42765">
    <property type="entry name" value="SOLEUCYL-TRNA SYNTHETASE"/>
    <property type="match status" value="1"/>
</dbReference>
<feature type="short sequence motif" description="'KMSKS' region" evidence="10">
    <location>
        <begin position="617"/>
        <end position="621"/>
    </location>
</feature>
<dbReference type="Gene3D" id="3.40.50.620">
    <property type="entry name" value="HUPs"/>
    <property type="match status" value="2"/>
</dbReference>
<dbReference type="GO" id="GO:0004822">
    <property type="term" value="F:isoleucine-tRNA ligase activity"/>
    <property type="evidence" value="ECO:0007669"/>
    <property type="project" value="UniProtKB-EC"/>
</dbReference>
<feature type="binding site" evidence="10">
    <location>
        <position position="576"/>
    </location>
    <ligand>
        <name>L-isoleucyl-5'-AMP</name>
        <dbReference type="ChEBI" id="CHEBI:178002"/>
    </ligand>
</feature>
<dbReference type="NCBIfam" id="TIGR00392">
    <property type="entry name" value="ileS"/>
    <property type="match status" value="1"/>
</dbReference>
<dbReference type="SUPFAM" id="SSF50677">
    <property type="entry name" value="ValRS/IleRS/LeuRS editing domain"/>
    <property type="match status" value="1"/>
</dbReference>
<dbReference type="InterPro" id="IPR009080">
    <property type="entry name" value="tRNAsynth_Ia_anticodon-bd"/>
</dbReference>
<evidence type="ECO:0000259" key="11">
    <source>
        <dbReference type="Pfam" id="PF00133"/>
    </source>
</evidence>
<dbReference type="Pfam" id="PF00133">
    <property type="entry name" value="tRNA-synt_1"/>
    <property type="match status" value="1"/>
</dbReference>
<dbReference type="InterPro" id="IPR009008">
    <property type="entry name" value="Val/Leu/Ile-tRNA-synth_edit"/>
</dbReference>
<evidence type="ECO:0000256" key="3">
    <source>
        <dbReference type="ARBA" id="ARBA00022598"/>
    </source>
</evidence>
<dbReference type="CDD" id="cd07960">
    <property type="entry name" value="Anticodon_Ia_Ile_BEm"/>
    <property type="match status" value="1"/>
</dbReference>
<dbReference type="InterPro" id="IPR050081">
    <property type="entry name" value="Ile-tRNA_ligase"/>
</dbReference>
<evidence type="ECO:0000259" key="13">
    <source>
        <dbReference type="Pfam" id="PF08264"/>
    </source>
</evidence>
<feature type="binding site" evidence="10">
    <location>
        <position position="943"/>
    </location>
    <ligand>
        <name>Zn(2+)</name>
        <dbReference type="ChEBI" id="CHEBI:29105"/>
    </ligand>
</feature>
<dbReference type="PROSITE" id="PS00178">
    <property type="entry name" value="AA_TRNA_LIGASE_I"/>
    <property type="match status" value="1"/>
</dbReference>
<dbReference type="Pfam" id="PF06827">
    <property type="entry name" value="zf-FPG_IleRS"/>
    <property type="match status" value="1"/>
</dbReference>
<dbReference type="Gene3D" id="1.10.10.830">
    <property type="entry name" value="Ile-tRNA synthetase CP2 domain-like"/>
    <property type="match status" value="1"/>
</dbReference>
<keyword evidence="10" id="KW-0479">Metal-binding</keyword>
<dbReference type="InterPro" id="IPR014729">
    <property type="entry name" value="Rossmann-like_a/b/a_fold"/>
</dbReference>
<dbReference type="SUPFAM" id="SSF52374">
    <property type="entry name" value="Nucleotidylyl transferase"/>
    <property type="match status" value="1"/>
</dbReference>
<name>A0ABU3K7Y3_9BACT</name>
<dbReference type="Pfam" id="PF08264">
    <property type="entry name" value="Anticodon_1"/>
    <property type="match status" value="1"/>
</dbReference>
<feature type="domain" description="Zinc finger FPG/IleRS-type" evidence="12">
    <location>
        <begin position="920"/>
        <end position="948"/>
    </location>
</feature>
<keyword evidence="6 10" id="KW-0648">Protein biosynthesis</keyword>
<gene>
    <name evidence="10 14" type="primary">ileS</name>
    <name evidence="14" type="ORF">PPG34_09325</name>
</gene>
<dbReference type="CDD" id="cd00818">
    <property type="entry name" value="IleRS_core"/>
    <property type="match status" value="1"/>
</dbReference>
<comment type="caution">
    <text evidence="14">The sequence shown here is derived from an EMBL/GenBank/DDBJ whole genome shotgun (WGS) entry which is preliminary data.</text>
</comment>
<comment type="subcellular location">
    <subcellularLocation>
        <location evidence="10">Cytoplasm</location>
    </subcellularLocation>
</comment>
<feature type="domain" description="Methionyl/Valyl/Leucyl/Isoleucyl-tRNA synthetase anticodon-binding" evidence="13">
    <location>
        <begin position="702"/>
        <end position="861"/>
    </location>
</feature>
<evidence type="ECO:0000256" key="6">
    <source>
        <dbReference type="ARBA" id="ARBA00022917"/>
    </source>
</evidence>
<feature type="binding site" evidence="10">
    <location>
        <position position="923"/>
    </location>
    <ligand>
        <name>Zn(2+)</name>
        <dbReference type="ChEBI" id="CHEBI:29105"/>
    </ligand>
</feature>
<comment type="subunit">
    <text evidence="10">Monomer.</text>
</comment>
<comment type="similarity">
    <text evidence="1 10">Belongs to the class-I aminoacyl-tRNA synthetase family. IleS type 1 subfamily.</text>
</comment>
<protein>
    <recommendedName>
        <fullName evidence="10">Isoleucine--tRNA ligase</fullName>
        <ecNumber evidence="10">6.1.1.5</ecNumber>
    </recommendedName>
    <alternativeName>
        <fullName evidence="10">Isoleucyl-tRNA synthetase</fullName>
        <shortName evidence="10">IleRS</shortName>
    </alternativeName>
</protein>
<comment type="function">
    <text evidence="8 10">Catalyzes the attachment of isoleucine to tRNA(Ile). As IleRS can inadvertently accommodate and process structurally similar amino acids such as valine, to avoid such errors it has two additional distinct tRNA(Ile)-dependent editing activities. One activity is designated as 'pretransfer' editing and involves the hydrolysis of activated Val-AMP. The other activity is designated 'posttransfer' editing and involves deacylation of mischarged Val-tRNA(Ile).</text>
</comment>
<keyword evidence="7 10" id="KW-0030">Aminoacyl-tRNA synthetase</keyword>
<keyword evidence="15" id="KW-1185">Reference proteome</keyword>
<dbReference type="Gene3D" id="3.90.740.10">
    <property type="entry name" value="Valyl/Leucyl/Isoleucyl-tRNA synthetase, editing domain"/>
    <property type="match status" value="1"/>
</dbReference>
<feature type="binding site" evidence="10">
    <location>
        <position position="926"/>
    </location>
    <ligand>
        <name>Zn(2+)</name>
        <dbReference type="ChEBI" id="CHEBI:29105"/>
    </ligand>
</feature>
<dbReference type="InterPro" id="IPR010663">
    <property type="entry name" value="Znf_FPG/IleRS"/>
</dbReference>
<dbReference type="InterPro" id="IPR033708">
    <property type="entry name" value="Anticodon_Ile_BEm"/>
</dbReference>
<keyword evidence="5 10" id="KW-0067">ATP-binding</keyword>
<dbReference type="SUPFAM" id="SSF47323">
    <property type="entry name" value="Anticodon-binding domain of a subclass of class I aminoacyl-tRNA synthetases"/>
    <property type="match status" value="1"/>
</dbReference>
<dbReference type="EC" id="6.1.1.5" evidence="10"/>
<evidence type="ECO:0000256" key="5">
    <source>
        <dbReference type="ARBA" id="ARBA00022840"/>
    </source>
</evidence>
<evidence type="ECO:0000313" key="14">
    <source>
        <dbReference type="EMBL" id="MDT7042554.1"/>
    </source>
</evidence>
<dbReference type="Gene3D" id="1.10.730.20">
    <property type="match status" value="1"/>
</dbReference>
<comment type="domain">
    <text evidence="10">IleRS has two distinct active sites: one for aminoacylation and one for editing. The misactivated valine is translocated from the active site to the editing site, which sterically excludes the correctly activated isoleucine. The single editing site contains two valyl binding pockets, one specific for each substrate (Val-AMP or Val-tRNA(Ile)).</text>
</comment>
<evidence type="ECO:0000256" key="7">
    <source>
        <dbReference type="ARBA" id="ARBA00023146"/>
    </source>
</evidence>
<keyword evidence="3 10" id="KW-0436">Ligase</keyword>
<comment type="catalytic activity">
    <reaction evidence="9 10">
        <text>tRNA(Ile) + L-isoleucine + ATP = L-isoleucyl-tRNA(Ile) + AMP + diphosphate</text>
        <dbReference type="Rhea" id="RHEA:11060"/>
        <dbReference type="Rhea" id="RHEA-COMP:9666"/>
        <dbReference type="Rhea" id="RHEA-COMP:9695"/>
        <dbReference type="ChEBI" id="CHEBI:30616"/>
        <dbReference type="ChEBI" id="CHEBI:33019"/>
        <dbReference type="ChEBI" id="CHEBI:58045"/>
        <dbReference type="ChEBI" id="CHEBI:78442"/>
        <dbReference type="ChEBI" id="CHEBI:78528"/>
        <dbReference type="ChEBI" id="CHEBI:456215"/>
        <dbReference type="EC" id="6.1.1.5"/>
    </reaction>
</comment>
<evidence type="ECO:0000256" key="1">
    <source>
        <dbReference type="ARBA" id="ARBA00006887"/>
    </source>
</evidence>
<reference evidence="14 15" key="1">
    <citation type="journal article" date="2023" name="ISME J.">
        <title>Cultivation and genomic characterization of novel and ubiquitous marine nitrite-oxidizing bacteria from the Nitrospirales.</title>
        <authorList>
            <person name="Mueller A.J."/>
            <person name="Daebeler A."/>
            <person name="Herbold C.W."/>
            <person name="Kirkegaard R.H."/>
            <person name="Daims H."/>
        </authorList>
    </citation>
    <scope>NUCLEOTIDE SEQUENCE [LARGE SCALE GENOMIC DNA]</scope>
    <source>
        <strain evidence="14 15">EB</strain>
    </source>
</reference>
<accession>A0ABU3K7Y3</accession>
<keyword evidence="4 10" id="KW-0547">Nucleotide-binding</keyword>
<feature type="short sequence motif" description="'HIGH' region" evidence="10">
    <location>
        <begin position="57"/>
        <end position="67"/>
    </location>
</feature>